<proteinExistence type="predicted"/>
<gene>
    <name evidence="1" type="ORF">SAMN04489743_2832</name>
</gene>
<dbReference type="EMBL" id="LT629779">
    <property type="protein sequence ID" value="SDT41944.1"/>
    <property type="molecule type" value="Genomic_DNA"/>
</dbReference>
<sequence>MSSVIATPMPVTLETEIKNLRTYLKNALWMPQHLDITMAKLDVIARPGSDGGSAKLKNEQNPIAFDAFFAHEQLRRALSVTVNDIQQCRAACAMLPDETTGALAQWLLDGDQLVWLSQSHLWRNTYNSIIEGVSGAHKAIDLPEYEEPTLDNLMRTIQNIPAYVLDAYATAPKIVEALKIHGITNLNRNRIHAWADDKPDELVAVVRPIVKARYSGYWLTQEIVNTPTYRLRDVCNLWLAAELKKQATLLKKQAAAERKAVRLAKKSELAMAA</sequence>
<dbReference type="RefSeq" id="WP_157693469.1">
    <property type="nucleotide sequence ID" value="NZ_LT629779.1"/>
</dbReference>
<protein>
    <submittedName>
        <fullName evidence="1">Uncharacterized protein</fullName>
    </submittedName>
</protein>
<reference evidence="2" key="1">
    <citation type="submission" date="2016-10" db="EMBL/GenBank/DDBJ databases">
        <authorList>
            <person name="Varghese N."/>
            <person name="Submissions S."/>
        </authorList>
    </citation>
    <scope>NUCLEOTIDE SEQUENCE [LARGE SCALE GENOMIC DNA]</scope>
    <source>
        <strain evidence="2">IMMIB L-1606</strain>
    </source>
</reference>
<keyword evidence="2" id="KW-1185">Reference proteome</keyword>
<name>A0A1H2A7U5_9MICC</name>
<evidence type="ECO:0000313" key="1">
    <source>
        <dbReference type="EMBL" id="SDT41944.1"/>
    </source>
</evidence>
<dbReference type="Proteomes" id="UP000198751">
    <property type="component" value="Chromosome I"/>
</dbReference>
<organism evidence="1 2">
    <name type="scientific">Pseudarthrobacter equi</name>
    <dbReference type="NCBI Taxonomy" id="728066"/>
    <lineage>
        <taxon>Bacteria</taxon>
        <taxon>Bacillati</taxon>
        <taxon>Actinomycetota</taxon>
        <taxon>Actinomycetes</taxon>
        <taxon>Micrococcales</taxon>
        <taxon>Micrococcaceae</taxon>
        <taxon>Pseudarthrobacter</taxon>
    </lineage>
</organism>
<accession>A0A1H2A7U5</accession>
<evidence type="ECO:0000313" key="2">
    <source>
        <dbReference type="Proteomes" id="UP000198751"/>
    </source>
</evidence>
<dbReference type="AlphaFoldDB" id="A0A1H2A7U5"/>